<name>A0A8H4KZX2_9HYPO</name>
<dbReference type="EMBL" id="JAADYS010002240">
    <property type="protein sequence ID" value="KAF4459155.1"/>
    <property type="molecule type" value="Genomic_DNA"/>
</dbReference>
<dbReference type="InterPro" id="IPR020845">
    <property type="entry name" value="AMP-binding_CS"/>
</dbReference>
<dbReference type="Pfam" id="PF23562">
    <property type="entry name" value="AMP-binding_C_3"/>
    <property type="match status" value="1"/>
</dbReference>
<dbReference type="PROSITE" id="PS50075">
    <property type="entry name" value="CARRIER"/>
    <property type="match status" value="1"/>
</dbReference>
<dbReference type="Pfam" id="PF00501">
    <property type="entry name" value="AMP-binding"/>
    <property type="match status" value="1"/>
</dbReference>
<dbReference type="InterPro" id="IPR020806">
    <property type="entry name" value="PKS_PP-bd"/>
</dbReference>
<evidence type="ECO:0000313" key="7">
    <source>
        <dbReference type="Proteomes" id="UP000554235"/>
    </source>
</evidence>
<dbReference type="PANTHER" id="PTHR43439:SF2">
    <property type="entry name" value="ENZYME, PUTATIVE (JCVI)-RELATED"/>
    <property type="match status" value="1"/>
</dbReference>
<protein>
    <submittedName>
        <fullName evidence="6">Male sterility</fullName>
    </submittedName>
</protein>
<evidence type="ECO:0000259" key="5">
    <source>
        <dbReference type="PROSITE" id="PS50075"/>
    </source>
</evidence>
<dbReference type="GO" id="GO:0031177">
    <property type="term" value="F:phosphopantetheine binding"/>
    <property type="evidence" value="ECO:0007669"/>
    <property type="project" value="InterPro"/>
</dbReference>
<dbReference type="Gene3D" id="3.40.50.12780">
    <property type="entry name" value="N-terminal domain of ligase-like"/>
    <property type="match status" value="1"/>
</dbReference>
<dbReference type="Pfam" id="PF00550">
    <property type="entry name" value="PP-binding"/>
    <property type="match status" value="1"/>
</dbReference>
<feature type="region of interest" description="Disordered" evidence="4">
    <location>
        <begin position="1127"/>
        <end position="1180"/>
    </location>
</feature>
<dbReference type="SUPFAM" id="SSF51735">
    <property type="entry name" value="NAD(P)-binding Rossmann-fold domains"/>
    <property type="match status" value="1"/>
</dbReference>
<dbReference type="PANTHER" id="PTHR43439">
    <property type="entry name" value="PHENYLACETATE-COENZYME A LIGASE"/>
    <property type="match status" value="1"/>
</dbReference>
<dbReference type="PROSITE" id="PS00455">
    <property type="entry name" value="AMP_BINDING"/>
    <property type="match status" value="1"/>
</dbReference>
<dbReference type="Gene3D" id="3.40.50.720">
    <property type="entry name" value="NAD(P)-binding Rossmann-like Domain"/>
    <property type="match status" value="1"/>
</dbReference>
<comment type="caution">
    <text evidence="6">The sequence shown here is derived from an EMBL/GenBank/DDBJ whole genome shotgun (WGS) entry which is preliminary data.</text>
</comment>
<gene>
    <name evidence="6" type="ORF">FALBO_14094</name>
</gene>
<dbReference type="SMART" id="SM00823">
    <property type="entry name" value="PKS_PP"/>
    <property type="match status" value="1"/>
</dbReference>
<keyword evidence="3" id="KW-0521">NADP</keyword>
<feature type="region of interest" description="Disordered" evidence="4">
    <location>
        <begin position="1"/>
        <end position="39"/>
    </location>
</feature>
<feature type="domain" description="Carrier" evidence="5">
    <location>
        <begin position="563"/>
        <end position="643"/>
    </location>
</feature>
<dbReference type="InterPro" id="IPR042099">
    <property type="entry name" value="ANL_N_sf"/>
</dbReference>
<sequence length="1233" mass="136063">MSPPAVEGPTSTAEPPTNLGHTASGTETQSPKPQTSATIRTVDELLRVRARENPDKVIVSYPSSGINYVGYTMRQLDVFAYRVAKYYEQFIPCRQSSDEKPMTIAMIGPSNFDYLISLLAVTKLGHTTLFLSPRISQEAVDNLITLTGASYFLAHSRYLETAETSRQALGMKGLLEIADRSKYDFPVEVHADTRVDTALDLSVETHNHIYIIHSSGSTGLPKPIYQTQKASVANYVHSMEMKAFITLPLYHNHGICNLFRAIYCQKPIHFFSADLPLTHDNLVGVMGAHNFEVFYGVPYALKLLSESEPGMKILRDLKIVMYGGSACPDSLGNYLVQNGVNLIGHYGSTEVGQLMTSFRSPEDKDWNYLRESPRLKPFLRWIPHGANIYECCVLPGWPSKVASNQEDGSYATKDLFEPHPTLPGAWKYMARRDDTVCLVNGEMFNPVTTEGAIRTSKNVAEAVIFGAGKPAPGLLLVPSQFLADKSESEILEIVWPGVEAACSSVEVYAKISKSMIKILPSDSEYPRTDKGSVIRHAFYKQYAKEIEEVYERAETSTGDLQKMDLPELKSFIRGLVERALSKSKASLDDDTDFFILGLDSLQAIQIRSEILRTVDVGGRKLGQTVVFDNPSIIKLSQFLLGLRSGEIKTEEPIESQMEALIEKYHNRGLPSKQPRSSVVVTGVTGSLGAHIVAKLAVDPSINTIYCLARAETDEEASQRVESSLKQRQVYEYLTLPERGKVVGLASNFSDDLLGLSKEKYDIIRQDLRTVIHSAWAVNFNIHLSSFEKGNIDGIANLISLCQASAQPESGTPAATFNFCSSVSTVSRATVNPVPESVPELSWAQGMGYAQSKAVAEHLCSRAAEKGVTARVLRIGQIIADTKHGIWNHTEAIPLMLQAAVTIGALPRLQESPSWLPVDTVGQAVAEIALSDATGIVANIANRKQFDWSSDLLPALRRAGLEFEELEPRQWVEKLRSSTLDPQANPPVKLVDFFASKYDRTDFAPSKTYVTENACSLSPALAEVGVLNQELVDSLALSFTLSTSSLALSLFKEHRPLLPVTLKQPRKLAITMTNYPYATNVDGTLTLEARGILRFDWLDLAGSQMPDPPNIHTPARLQDAWTTLRQPRVRSVSESSPFAATATAAGTARTEKTTAKDKAQEKPSEPRSAKQKQEAKRSHEEFEAMWKRVRERNRKLAEDPEAWRAAHPHLEPANPAGCDYAACLDILAEEFGHV</sequence>
<dbReference type="InterPro" id="IPR036291">
    <property type="entry name" value="NAD(P)-bd_dom_sf"/>
</dbReference>
<dbReference type="InterPro" id="IPR000873">
    <property type="entry name" value="AMP-dep_synth/lig_dom"/>
</dbReference>
<feature type="compositionally biased region" description="Polar residues" evidence="4">
    <location>
        <begin position="9"/>
        <end position="39"/>
    </location>
</feature>
<keyword evidence="7" id="KW-1185">Reference proteome</keyword>
<evidence type="ECO:0000256" key="3">
    <source>
        <dbReference type="ARBA" id="ARBA00022857"/>
    </source>
</evidence>
<dbReference type="InterPro" id="IPR013120">
    <property type="entry name" value="FAR_NAD-bd"/>
</dbReference>
<dbReference type="InterPro" id="IPR051414">
    <property type="entry name" value="Adenylate-forming_Reductase"/>
</dbReference>
<feature type="compositionally biased region" description="Basic and acidic residues" evidence="4">
    <location>
        <begin position="1148"/>
        <end position="1180"/>
    </location>
</feature>
<accession>A0A8H4KZX2</accession>
<reference evidence="6 7" key="1">
    <citation type="submission" date="2020-01" db="EMBL/GenBank/DDBJ databases">
        <title>Identification and distribution of gene clusters putatively required for synthesis of sphingolipid metabolism inhibitors in phylogenetically diverse species of the filamentous fungus Fusarium.</title>
        <authorList>
            <person name="Kim H.-S."/>
            <person name="Busman M."/>
            <person name="Brown D.W."/>
            <person name="Divon H."/>
            <person name="Uhlig S."/>
            <person name="Proctor R.H."/>
        </authorList>
    </citation>
    <scope>NUCLEOTIDE SEQUENCE [LARGE SCALE GENOMIC DNA]</scope>
    <source>
        <strain evidence="6 7">NRRL 20459</strain>
    </source>
</reference>
<dbReference type="Proteomes" id="UP000554235">
    <property type="component" value="Unassembled WGS sequence"/>
</dbReference>
<dbReference type="AlphaFoldDB" id="A0A8H4KZX2"/>
<evidence type="ECO:0000313" key="6">
    <source>
        <dbReference type="EMBL" id="KAF4459155.1"/>
    </source>
</evidence>
<dbReference type="InterPro" id="IPR036736">
    <property type="entry name" value="ACP-like_sf"/>
</dbReference>
<dbReference type="Pfam" id="PF07993">
    <property type="entry name" value="NAD_binding_4"/>
    <property type="match status" value="1"/>
</dbReference>
<dbReference type="SUPFAM" id="SSF47336">
    <property type="entry name" value="ACP-like"/>
    <property type="match status" value="1"/>
</dbReference>
<proteinExistence type="predicted"/>
<dbReference type="Gene3D" id="1.10.1200.10">
    <property type="entry name" value="ACP-like"/>
    <property type="match status" value="1"/>
</dbReference>
<keyword evidence="2" id="KW-0597">Phosphoprotein</keyword>
<evidence type="ECO:0000256" key="4">
    <source>
        <dbReference type="SAM" id="MobiDB-lite"/>
    </source>
</evidence>
<evidence type="ECO:0000256" key="2">
    <source>
        <dbReference type="ARBA" id="ARBA00022553"/>
    </source>
</evidence>
<keyword evidence="1" id="KW-0596">Phosphopantetheine</keyword>
<evidence type="ECO:0000256" key="1">
    <source>
        <dbReference type="ARBA" id="ARBA00022450"/>
    </source>
</evidence>
<dbReference type="SUPFAM" id="SSF56801">
    <property type="entry name" value="Acetyl-CoA synthetase-like"/>
    <property type="match status" value="1"/>
</dbReference>
<dbReference type="OrthoDB" id="429813at2759"/>
<organism evidence="6 7">
    <name type="scientific">Fusarium albosuccineum</name>
    <dbReference type="NCBI Taxonomy" id="1237068"/>
    <lineage>
        <taxon>Eukaryota</taxon>
        <taxon>Fungi</taxon>
        <taxon>Dikarya</taxon>
        <taxon>Ascomycota</taxon>
        <taxon>Pezizomycotina</taxon>
        <taxon>Sordariomycetes</taxon>
        <taxon>Hypocreomycetidae</taxon>
        <taxon>Hypocreales</taxon>
        <taxon>Nectriaceae</taxon>
        <taxon>Fusarium</taxon>
        <taxon>Fusarium decemcellulare species complex</taxon>
    </lineage>
</organism>
<feature type="compositionally biased region" description="Low complexity" evidence="4">
    <location>
        <begin position="1138"/>
        <end position="1147"/>
    </location>
</feature>
<dbReference type="InterPro" id="IPR009081">
    <property type="entry name" value="PP-bd_ACP"/>
</dbReference>